<feature type="transmembrane region" description="Helical" evidence="6">
    <location>
        <begin position="244"/>
        <end position="265"/>
    </location>
</feature>
<evidence type="ECO:0000256" key="6">
    <source>
        <dbReference type="SAM" id="Phobius"/>
    </source>
</evidence>
<proteinExistence type="predicted"/>
<feature type="transmembrane region" description="Helical" evidence="6">
    <location>
        <begin position="89"/>
        <end position="108"/>
    </location>
</feature>
<dbReference type="InterPro" id="IPR017039">
    <property type="entry name" value="Virul_fac_BrkB"/>
</dbReference>
<dbReference type="Pfam" id="PF03631">
    <property type="entry name" value="Virul_fac_BrkB"/>
    <property type="match status" value="1"/>
</dbReference>
<feature type="transmembrane region" description="Helical" evidence="6">
    <location>
        <begin position="27"/>
        <end position="50"/>
    </location>
</feature>
<evidence type="ECO:0000256" key="1">
    <source>
        <dbReference type="ARBA" id="ARBA00004651"/>
    </source>
</evidence>
<organism evidence="7 8">
    <name type="scientific">Luteolibacter flavescens</name>
    <dbReference type="NCBI Taxonomy" id="1859460"/>
    <lineage>
        <taxon>Bacteria</taxon>
        <taxon>Pseudomonadati</taxon>
        <taxon>Verrucomicrobiota</taxon>
        <taxon>Verrucomicrobiia</taxon>
        <taxon>Verrucomicrobiales</taxon>
        <taxon>Verrucomicrobiaceae</taxon>
        <taxon>Luteolibacter</taxon>
    </lineage>
</organism>
<dbReference type="PIRSF" id="PIRSF035875">
    <property type="entry name" value="RNase_BN"/>
    <property type="match status" value="1"/>
</dbReference>
<dbReference type="PANTHER" id="PTHR30213">
    <property type="entry name" value="INNER MEMBRANE PROTEIN YHJD"/>
    <property type="match status" value="1"/>
</dbReference>
<dbReference type="RefSeq" id="WP_264501982.1">
    <property type="nucleotide sequence ID" value="NZ_JAPDDS010000008.1"/>
</dbReference>
<evidence type="ECO:0000313" key="8">
    <source>
        <dbReference type="Proteomes" id="UP001207930"/>
    </source>
</evidence>
<dbReference type="Proteomes" id="UP001207930">
    <property type="component" value="Unassembled WGS sequence"/>
</dbReference>
<keyword evidence="8" id="KW-1185">Reference proteome</keyword>
<feature type="transmembrane region" description="Helical" evidence="6">
    <location>
        <begin position="209"/>
        <end position="232"/>
    </location>
</feature>
<keyword evidence="4 6" id="KW-1133">Transmembrane helix</keyword>
<gene>
    <name evidence="7" type="ORF">OKA04_14910</name>
</gene>
<evidence type="ECO:0000256" key="2">
    <source>
        <dbReference type="ARBA" id="ARBA00022475"/>
    </source>
</evidence>
<dbReference type="PANTHER" id="PTHR30213:SF1">
    <property type="entry name" value="INNER MEMBRANE PROTEIN YHJD"/>
    <property type="match status" value="1"/>
</dbReference>
<feature type="transmembrane region" description="Helical" evidence="6">
    <location>
        <begin position="136"/>
        <end position="156"/>
    </location>
</feature>
<evidence type="ECO:0000313" key="7">
    <source>
        <dbReference type="EMBL" id="MCW1886026.1"/>
    </source>
</evidence>
<keyword evidence="5 6" id="KW-0472">Membrane</keyword>
<comment type="subcellular location">
    <subcellularLocation>
        <location evidence="1">Cell membrane</location>
        <topology evidence="1">Multi-pass membrane protein</topology>
    </subcellularLocation>
</comment>
<reference evidence="7 8" key="1">
    <citation type="submission" date="2022-10" db="EMBL/GenBank/DDBJ databases">
        <title>Luteolibacter flavescens strain MCCC 1K03193, whole genome shotgun sequencing project.</title>
        <authorList>
            <person name="Zhao G."/>
            <person name="Shen L."/>
        </authorList>
    </citation>
    <scope>NUCLEOTIDE SEQUENCE [LARGE SCALE GENOMIC DNA]</scope>
    <source>
        <strain evidence="7 8">MCCC 1K03193</strain>
    </source>
</reference>
<sequence>MSFYFKTLKQTVTEFVEDDALRLSAALAYYSVFSLAPLLIIAIAMAGIFFGEEAVRGQLDDQLKSSLGASGAFAVQDMVANARKPETNLWVSLAGVVMLLVGAGGLFGQLQTALNTVWGVKPQPGRGIRGILRDRFLSFTMVLGTGFLLLTSMILSAVLQAVSTWAGEVASLPPQVWAIISGVASFALIVILFAAIFKVLPDAKVRWRNVWTGAVFTAALFVAGKVAIGWYLGREATASSYGTAGSLALVLLWIYYSSIILLFGAEFTQVWSNVRGDDIQPSEGAVAED</sequence>
<protein>
    <submittedName>
        <fullName evidence="7">YihY/virulence factor BrkB family protein</fullName>
    </submittedName>
</protein>
<feature type="transmembrane region" description="Helical" evidence="6">
    <location>
        <begin position="176"/>
        <end position="197"/>
    </location>
</feature>
<evidence type="ECO:0000256" key="3">
    <source>
        <dbReference type="ARBA" id="ARBA00022692"/>
    </source>
</evidence>
<name>A0ABT3FS15_9BACT</name>
<dbReference type="EMBL" id="JAPDDS010000008">
    <property type="protein sequence ID" value="MCW1886026.1"/>
    <property type="molecule type" value="Genomic_DNA"/>
</dbReference>
<dbReference type="NCBIfam" id="TIGR00765">
    <property type="entry name" value="yihY_not_rbn"/>
    <property type="match status" value="1"/>
</dbReference>
<keyword evidence="3 6" id="KW-0812">Transmembrane</keyword>
<evidence type="ECO:0000256" key="4">
    <source>
        <dbReference type="ARBA" id="ARBA00022989"/>
    </source>
</evidence>
<evidence type="ECO:0000256" key="5">
    <source>
        <dbReference type="ARBA" id="ARBA00023136"/>
    </source>
</evidence>
<accession>A0ABT3FS15</accession>
<comment type="caution">
    <text evidence="7">The sequence shown here is derived from an EMBL/GenBank/DDBJ whole genome shotgun (WGS) entry which is preliminary data.</text>
</comment>
<keyword evidence="2" id="KW-1003">Cell membrane</keyword>